<evidence type="ECO:0000313" key="2">
    <source>
        <dbReference type="Proteomes" id="UP000054544"/>
    </source>
</evidence>
<accession>A0A0D9P049</accession>
<reference evidence="2" key="1">
    <citation type="journal article" date="2014" name="BMC Genomics">
        <title>The genome sequence of the biocontrol fungus Metarhizium anisopliae and comparative genomics of Metarhizium species.</title>
        <authorList>
            <person name="Pattemore J.A."/>
            <person name="Hane J.K."/>
            <person name="Williams A.H."/>
            <person name="Wilson B.A."/>
            <person name="Stodart B.J."/>
            <person name="Ash G.J."/>
        </authorList>
    </citation>
    <scope>NUCLEOTIDE SEQUENCE [LARGE SCALE GENOMIC DNA]</scope>
    <source>
        <strain evidence="2">BRIP 53293</strain>
    </source>
</reference>
<protein>
    <submittedName>
        <fullName evidence="1">Uncharacterized protein</fullName>
    </submittedName>
</protein>
<gene>
    <name evidence="1" type="ORF">H634G_05054</name>
</gene>
<dbReference type="EMBL" id="KE384730">
    <property type="protein sequence ID" value="KJK79463.1"/>
    <property type="molecule type" value="Genomic_DNA"/>
</dbReference>
<dbReference type="AlphaFoldDB" id="A0A0D9P049"/>
<dbReference type="Proteomes" id="UP000054544">
    <property type="component" value="Unassembled WGS sequence"/>
</dbReference>
<organism evidence="1 2">
    <name type="scientific">Metarhizium anisopliae BRIP 53293</name>
    <dbReference type="NCBI Taxonomy" id="1291518"/>
    <lineage>
        <taxon>Eukaryota</taxon>
        <taxon>Fungi</taxon>
        <taxon>Dikarya</taxon>
        <taxon>Ascomycota</taxon>
        <taxon>Pezizomycotina</taxon>
        <taxon>Sordariomycetes</taxon>
        <taxon>Hypocreomycetidae</taxon>
        <taxon>Hypocreales</taxon>
        <taxon>Clavicipitaceae</taxon>
        <taxon>Metarhizium</taxon>
    </lineage>
</organism>
<name>A0A0D9P049_METAN</name>
<proteinExistence type="predicted"/>
<evidence type="ECO:0000313" key="1">
    <source>
        <dbReference type="EMBL" id="KJK79463.1"/>
    </source>
</evidence>
<sequence length="130" mass="13304">MTCPTLLAGTLAVRISNNINSELSILHIIPRLGRHRAALLAPVVKQVLEKARRLPSGAGGAILIKGADGAGARNLLASVVPAIARLDAVHDGLEVDEVSGRAVRWAEAGATAVDAQGRGGSCEGSNRGDD</sequence>
<keyword evidence="2" id="KW-1185">Reference proteome</keyword>